<accession>A0A291P8P9</accession>
<evidence type="ECO:0000313" key="3">
    <source>
        <dbReference type="Proteomes" id="UP000219993"/>
    </source>
</evidence>
<dbReference type="EMBL" id="CP021435">
    <property type="protein sequence ID" value="ATJ83260.1"/>
    <property type="molecule type" value="Genomic_DNA"/>
</dbReference>
<name>A0A291P8P9_9GAMM</name>
<dbReference type="KEGG" id="hbe:BEI_2273"/>
<keyword evidence="3" id="KW-1185">Reference proteome</keyword>
<organism evidence="2 3">
    <name type="scientific">Halomonas beimenensis</name>
    <dbReference type="NCBI Taxonomy" id="475662"/>
    <lineage>
        <taxon>Bacteria</taxon>
        <taxon>Pseudomonadati</taxon>
        <taxon>Pseudomonadota</taxon>
        <taxon>Gammaproteobacteria</taxon>
        <taxon>Oceanospirillales</taxon>
        <taxon>Halomonadaceae</taxon>
        <taxon>Halomonas</taxon>
    </lineage>
</organism>
<feature type="region of interest" description="Disordered" evidence="1">
    <location>
        <begin position="1"/>
        <end position="38"/>
    </location>
</feature>
<protein>
    <submittedName>
        <fullName evidence="2">Uncharacterized protein</fullName>
    </submittedName>
</protein>
<evidence type="ECO:0000313" key="2">
    <source>
        <dbReference type="EMBL" id="ATJ83260.1"/>
    </source>
</evidence>
<gene>
    <name evidence="2" type="ORF">BEI_2273</name>
</gene>
<dbReference type="AlphaFoldDB" id="A0A291P8P9"/>
<dbReference type="Proteomes" id="UP000219993">
    <property type="component" value="Chromosome"/>
</dbReference>
<sequence>MTGQIGCPRRHRVQQGAAPPAPRRGTPEGPGLRGSSGA</sequence>
<reference evidence="2 3" key="1">
    <citation type="journal article" date="2017" name="Sci. Rep.">
        <title>Revealing the Saline Adaptation Strategies of the Halophilic Bacterium Halomonas beimenensis through High-throughput Omics and Transposon Mutagenesis Approaches.</title>
        <authorList>
            <person name="Chen Y.H."/>
            <person name="Lin S.S."/>
            <person name="Shyu Y.T."/>
        </authorList>
    </citation>
    <scope>NUCLEOTIDE SEQUENCE [LARGE SCALE GENOMIC DNA]</scope>
    <source>
        <strain evidence="2 3">NTU-111</strain>
    </source>
</reference>
<evidence type="ECO:0000256" key="1">
    <source>
        <dbReference type="SAM" id="MobiDB-lite"/>
    </source>
</evidence>
<proteinExistence type="predicted"/>